<dbReference type="SUPFAM" id="SSF82866">
    <property type="entry name" value="Multidrug efflux transporter AcrB transmembrane domain"/>
    <property type="match status" value="1"/>
</dbReference>
<dbReference type="GO" id="GO:0015450">
    <property type="term" value="F:protein-transporting ATPase activity"/>
    <property type="evidence" value="ECO:0007669"/>
    <property type="project" value="InterPro"/>
</dbReference>
<evidence type="ECO:0000313" key="12">
    <source>
        <dbReference type="EMBL" id="KKN54473.1"/>
    </source>
</evidence>
<dbReference type="InterPro" id="IPR022645">
    <property type="entry name" value="SecD/SecF_bac"/>
</dbReference>
<accession>A0A0F9ULL6</accession>
<dbReference type="PANTHER" id="PTHR30081:SF8">
    <property type="entry name" value="PROTEIN TRANSLOCASE SUBUNIT SECF"/>
    <property type="match status" value="1"/>
</dbReference>
<dbReference type="NCBIfam" id="TIGR00916">
    <property type="entry name" value="2A0604s01"/>
    <property type="match status" value="1"/>
</dbReference>
<feature type="transmembrane region" description="Helical" evidence="10">
    <location>
        <begin position="271"/>
        <end position="295"/>
    </location>
</feature>
<dbReference type="FunFam" id="1.20.1640.10:FF:000024">
    <property type="entry name" value="Multifunctional fusion protein"/>
    <property type="match status" value="1"/>
</dbReference>
<reference evidence="12" key="1">
    <citation type="journal article" date="2015" name="Nature">
        <title>Complex archaea that bridge the gap between prokaryotes and eukaryotes.</title>
        <authorList>
            <person name="Spang A."/>
            <person name="Saw J.H."/>
            <person name="Jorgensen S.L."/>
            <person name="Zaremba-Niedzwiedzka K."/>
            <person name="Martijn J."/>
            <person name="Lind A.E."/>
            <person name="van Eijk R."/>
            <person name="Schleper C."/>
            <person name="Guy L."/>
            <person name="Ettema T.J."/>
        </authorList>
    </citation>
    <scope>NUCLEOTIDE SEQUENCE</scope>
</reference>
<dbReference type="GO" id="GO:0006886">
    <property type="term" value="P:intracellular protein transport"/>
    <property type="evidence" value="ECO:0007669"/>
    <property type="project" value="InterPro"/>
</dbReference>
<feature type="domain" description="Protein export membrane protein SecD/SecF C-terminal" evidence="11">
    <location>
        <begin position="199"/>
        <end position="374"/>
    </location>
</feature>
<dbReference type="GO" id="GO:0005886">
    <property type="term" value="C:plasma membrane"/>
    <property type="evidence" value="ECO:0007669"/>
    <property type="project" value="UniProtKB-SubCell"/>
</dbReference>
<evidence type="ECO:0000256" key="10">
    <source>
        <dbReference type="SAM" id="Phobius"/>
    </source>
</evidence>
<dbReference type="AlphaFoldDB" id="A0A0F9ULL6"/>
<comment type="caution">
    <text evidence="12">The sequence shown here is derived from an EMBL/GenBank/DDBJ whole genome shotgun (WGS) entry which is preliminary data.</text>
</comment>
<comment type="subcellular location">
    <subcellularLocation>
        <location evidence="1">Cell membrane</location>
        <topology evidence="1">Multi-pass membrane protein</topology>
    </subcellularLocation>
</comment>
<organism evidence="12">
    <name type="scientific">marine sediment metagenome</name>
    <dbReference type="NCBI Taxonomy" id="412755"/>
    <lineage>
        <taxon>unclassified sequences</taxon>
        <taxon>metagenomes</taxon>
        <taxon>ecological metagenomes</taxon>
    </lineage>
</organism>
<keyword evidence="3" id="KW-0813">Transport</keyword>
<feature type="transmembrane region" description="Helical" evidence="10">
    <location>
        <begin position="319"/>
        <end position="341"/>
    </location>
</feature>
<keyword evidence="4" id="KW-1003">Cell membrane</keyword>
<keyword evidence="8" id="KW-0811">Translocation</keyword>
<dbReference type="PANTHER" id="PTHR30081">
    <property type="entry name" value="PROTEIN-EXPORT MEMBRANE PROTEIN SEC"/>
    <property type="match status" value="1"/>
</dbReference>
<dbReference type="InterPro" id="IPR055344">
    <property type="entry name" value="SecD_SecF_C_bact"/>
</dbReference>
<dbReference type="NCBIfam" id="TIGR00966">
    <property type="entry name" value="transloc_SecF"/>
    <property type="match status" value="1"/>
</dbReference>
<sequence length="385" mass="42814">MQIFKKPHFNFMKYKLFAFGLSGIIIIVGIINITKGKGLNEGIDFAGGSLVRVMLKNEIPIDEVRRLLSEVGLEKSQITEIDASKREYMIRSLLTTGKSQEEEIEAHEIIGNKVIEALRLQEDKAALEKGLKDLNTIGERGLTLILEAVSPEEASAIAQNILSSRISEGIIQDYAQLQQERGISQEIIDTLEDKTFLGSLAVLSKETVGPQVGHDLRKKATQAVIWALIGMLIYIGVRFKLAYGVAAILTLAHDVLITLSIFSLTNREINLPVIAAMLTIVGYSLNDTIVIFVRVRDNLRILRKHEFERILDTSINQTLSRTVITSGTTFLTVLALFLFGGEVINDFAFTMIIGVVTGTYSSIYQSCPLLHYWNKIFKPKKGMGK</sequence>
<evidence type="ECO:0000256" key="6">
    <source>
        <dbReference type="ARBA" id="ARBA00022927"/>
    </source>
</evidence>
<keyword evidence="9 10" id="KW-0472">Membrane</keyword>
<evidence type="ECO:0000256" key="5">
    <source>
        <dbReference type="ARBA" id="ARBA00022692"/>
    </source>
</evidence>
<dbReference type="EMBL" id="LAZR01000927">
    <property type="protein sequence ID" value="KKN54473.1"/>
    <property type="molecule type" value="Genomic_DNA"/>
</dbReference>
<proteinExistence type="inferred from homology"/>
<dbReference type="InterPro" id="IPR048634">
    <property type="entry name" value="SecD_SecF_C"/>
</dbReference>
<evidence type="ECO:0000256" key="4">
    <source>
        <dbReference type="ARBA" id="ARBA00022475"/>
    </source>
</evidence>
<evidence type="ECO:0000256" key="1">
    <source>
        <dbReference type="ARBA" id="ARBA00004651"/>
    </source>
</evidence>
<evidence type="ECO:0000256" key="2">
    <source>
        <dbReference type="ARBA" id="ARBA00015792"/>
    </source>
</evidence>
<feature type="transmembrane region" description="Helical" evidence="10">
    <location>
        <begin position="347"/>
        <end position="373"/>
    </location>
</feature>
<feature type="transmembrane region" description="Helical" evidence="10">
    <location>
        <begin position="12"/>
        <end position="31"/>
    </location>
</feature>
<feature type="transmembrane region" description="Helical" evidence="10">
    <location>
        <begin position="244"/>
        <end position="265"/>
    </location>
</feature>
<keyword evidence="7 10" id="KW-1133">Transmembrane helix</keyword>
<dbReference type="InterPro" id="IPR022646">
    <property type="entry name" value="SecD/SecF_CS"/>
</dbReference>
<name>A0A0F9ULL6_9ZZZZ</name>
<evidence type="ECO:0000256" key="8">
    <source>
        <dbReference type="ARBA" id="ARBA00023010"/>
    </source>
</evidence>
<protein>
    <recommendedName>
        <fullName evidence="2">Protein translocase subunit SecF</fullName>
    </recommendedName>
</protein>
<keyword evidence="6" id="KW-0653">Protein transport</keyword>
<dbReference type="Pfam" id="PF07549">
    <property type="entry name" value="Sec_GG"/>
    <property type="match status" value="1"/>
</dbReference>
<evidence type="ECO:0000259" key="11">
    <source>
        <dbReference type="Pfam" id="PF02355"/>
    </source>
</evidence>
<dbReference type="Pfam" id="PF02355">
    <property type="entry name" value="SecD_SecF_C"/>
    <property type="match status" value="1"/>
</dbReference>
<gene>
    <name evidence="12" type="ORF">LCGC14_0591830</name>
</gene>
<dbReference type="HAMAP" id="MF_01464_B">
    <property type="entry name" value="SecF_B"/>
    <property type="match status" value="1"/>
</dbReference>
<dbReference type="Gene3D" id="1.20.1640.10">
    <property type="entry name" value="Multidrug efflux transporter AcrB transmembrane domain"/>
    <property type="match status" value="1"/>
</dbReference>
<dbReference type="InterPro" id="IPR005665">
    <property type="entry name" value="SecF_bac"/>
</dbReference>
<dbReference type="InterPro" id="IPR022813">
    <property type="entry name" value="SecD/SecF_arch_bac"/>
</dbReference>
<evidence type="ECO:0000256" key="3">
    <source>
        <dbReference type="ARBA" id="ARBA00022448"/>
    </source>
</evidence>
<evidence type="ECO:0000256" key="9">
    <source>
        <dbReference type="ARBA" id="ARBA00023136"/>
    </source>
</evidence>
<keyword evidence="5 10" id="KW-0812">Transmembrane</keyword>
<evidence type="ECO:0000256" key="7">
    <source>
        <dbReference type="ARBA" id="ARBA00022989"/>
    </source>
</evidence>
<dbReference type="PRINTS" id="PR01755">
    <property type="entry name" value="SECFTRNLCASE"/>
</dbReference>